<sequence>MTSPARPERTTRQWRKWRSYKRKKGLPRNCSALLLSLLWRGMMGALAGPLRLYLRRRARQKREIPARLAERRGFASLPRPPGPLLWLHAASVGETRAAFGLVKILLETAPDLHLLLTTGTCTSARLVEEQIAFGKRLLHQFIPLDVPRWCKRFLAHWRPEGCVFLESELWPNLLEACRQEKLPVMLVNGRLSERSLKRWKRFPGVADWLLERVAWISPATRHDLLGFQKLAGKSSDSGFHPLQAQLLPPLDLKQLAPPLPCSESLLRDFTRRLSLPSSSSPSRPARRPVFLAASTHPGEEELIRRSVALIGQRVPHLLTIIVPRHPQRGPSLSRSLGVPCRTEQPFPAPQDKIWIADTLGELGLYYRLADTVLLGHSLQPSGNGHNPYEPLAFSKPTAVGPWTGSWQTICQSLALPVLRNEAEIADWVTEKLTSPRAPSFQNLPSNSTVQAPEHVSKQPPTLAELQRMALRILTTISPYRSRNET</sequence>
<keyword evidence="5 10" id="KW-0808">Transferase</keyword>
<keyword evidence="10" id="KW-0472">Membrane</keyword>
<dbReference type="InterPro" id="IPR038107">
    <property type="entry name" value="Glycos_transf_N_sf"/>
</dbReference>
<dbReference type="EC" id="2.4.99.12" evidence="3 10"/>
<dbReference type="GO" id="GO:0043842">
    <property type="term" value="F:Kdo transferase activity"/>
    <property type="evidence" value="ECO:0007669"/>
    <property type="project" value="UniProtKB-EC"/>
</dbReference>
<reference evidence="13 14" key="1">
    <citation type="submission" date="2019-03" db="EMBL/GenBank/DDBJ databases">
        <title>The complete genome sequence of Neokomagataea sp. Jb2 NBRC113641.</title>
        <authorList>
            <person name="Chua K.-O."/>
            <person name="Chan K.-G."/>
            <person name="See-Too W.-S."/>
        </authorList>
    </citation>
    <scope>NUCLEOTIDE SEQUENCE [LARGE SCALE GENOMIC DNA]</scope>
    <source>
        <strain evidence="13 14">Jb2</strain>
    </source>
</reference>
<evidence type="ECO:0000259" key="12">
    <source>
        <dbReference type="Pfam" id="PF04413"/>
    </source>
</evidence>
<evidence type="ECO:0000256" key="7">
    <source>
        <dbReference type="ARBA" id="ARBA00049183"/>
    </source>
</evidence>
<dbReference type="UniPathway" id="UPA00958"/>
<comment type="subcellular location">
    <subcellularLocation>
        <location evidence="10">Cell membrane</location>
    </subcellularLocation>
</comment>
<dbReference type="PANTHER" id="PTHR42755:SF1">
    <property type="entry name" value="3-DEOXY-D-MANNO-OCTULOSONIC ACID TRANSFERASE, MITOCHONDRIAL-RELATED"/>
    <property type="match status" value="1"/>
</dbReference>
<evidence type="ECO:0000313" key="13">
    <source>
        <dbReference type="EMBL" id="TPW35703.1"/>
    </source>
</evidence>
<feature type="active site" description="Proton acceptor" evidence="8">
    <location>
        <position position="94"/>
    </location>
</feature>
<dbReference type="InterPro" id="IPR039901">
    <property type="entry name" value="Kdotransferase"/>
</dbReference>
<dbReference type="Gene3D" id="3.40.50.2000">
    <property type="entry name" value="Glycogen Phosphorylase B"/>
    <property type="match status" value="1"/>
</dbReference>
<dbReference type="AlphaFoldDB" id="A0A506URJ3"/>
<gene>
    <name evidence="13" type="ORF">E3202_01745</name>
</gene>
<evidence type="ECO:0000256" key="2">
    <source>
        <dbReference type="ARBA" id="ARBA00004713"/>
    </source>
</evidence>
<evidence type="ECO:0000256" key="3">
    <source>
        <dbReference type="ARBA" id="ARBA00012621"/>
    </source>
</evidence>
<evidence type="ECO:0000256" key="4">
    <source>
        <dbReference type="ARBA" id="ARBA00019077"/>
    </source>
</evidence>
<organism evidence="13 14">
    <name type="scientific">Oecophyllibacter saccharovorans</name>
    <dbReference type="NCBI Taxonomy" id="2558360"/>
    <lineage>
        <taxon>Bacteria</taxon>
        <taxon>Pseudomonadati</taxon>
        <taxon>Pseudomonadota</taxon>
        <taxon>Alphaproteobacteria</taxon>
        <taxon>Acetobacterales</taxon>
        <taxon>Acetobacteraceae</taxon>
        <taxon>Oecophyllibacter</taxon>
    </lineage>
</organism>
<dbReference type="InterPro" id="IPR007507">
    <property type="entry name" value="Glycos_transf_N"/>
</dbReference>
<evidence type="ECO:0000256" key="6">
    <source>
        <dbReference type="ARBA" id="ARBA00031445"/>
    </source>
</evidence>
<keyword evidence="10" id="KW-1003">Cell membrane</keyword>
<dbReference type="Gene3D" id="3.40.50.11720">
    <property type="entry name" value="3-Deoxy-D-manno-octulosonic-acid transferase, N-terminal domain"/>
    <property type="match status" value="1"/>
</dbReference>
<feature type="site" description="Transition state stabilizer" evidence="9">
    <location>
        <position position="166"/>
    </location>
</feature>
<comment type="similarity">
    <text evidence="10">Belongs to the glycosyltransferase group 1 family.</text>
</comment>
<feature type="region of interest" description="Disordered" evidence="11">
    <location>
        <begin position="437"/>
        <end position="459"/>
    </location>
</feature>
<feature type="site" description="Transition state stabilizer" evidence="9">
    <location>
        <position position="253"/>
    </location>
</feature>
<evidence type="ECO:0000256" key="11">
    <source>
        <dbReference type="SAM" id="MobiDB-lite"/>
    </source>
</evidence>
<evidence type="ECO:0000256" key="8">
    <source>
        <dbReference type="PIRSR" id="PIRSR639901-1"/>
    </source>
</evidence>
<comment type="catalytic activity">
    <reaction evidence="7 10">
        <text>lipid IVA (E. coli) + CMP-3-deoxy-beta-D-manno-octulosonate = alpha-Kdo-(2-&gt;6)-lipid IVA (E. coli) + CMP + H(+)</text>
        <dbReference type="Rhea" id="RHEA:28066"/>
        <dbReference type="ChEBI" id="CHEBI:15378"/>
        <dbReference type="ChEBI" id="CHEBI:58603"/>
        <dbReference type="ChEBI" id="CHEBI:60364"/>
        <dbReference type="ChEBI" id="CHEBI:60377"/>
        <dbReference type="ChEBI" id="CHEBI:85987"/>
        <dbReference type="EC" id="2.4.99.12"/>
    </reaction>
</comment>
<feature type="domain" description="3-deoxy-D-manno-octulosonic-acid transferase N-terminal" evidence="12">
    <location>
        <begin position="67"/>
        <end position="233"/>
    </location>
</feature>
<accession>A0A506URJ3</accession>
<dbReference type="EMBL" id="SORZ01000001">
    <property type="protein sequence ID" value="TPW35703.1"/>
    <property type="molecule type" value="Genomic_DNA"/>
</dbReference>
<comment type="function">
    <text evidence="1 10">Involved in lipopolysaccharide (LPS) biosynthesis. Catalyzes the transfer of 3-deoxy-D-manno-octulosonate (Kdo) residue(s) from CMP-Kdo to lipid IV(A), the tetraacyldisaccharide-1,4'-bisphosphate precursor of lipid A.</text>
</comment>
<dbReference type="PANTHER" id="PTHR42755">
    <property type="entry name" value="3-DEOXY-MANNO-OCTULOSONATE CYTIDYLYLTRANSFERASE"/>
    <property type="match status" value="1"/>
</dbReference>
<dbReference type="GO" id="GO:0005886">
    <property type="term" value="C:plasma membrane"/>
    <property type="evidence" value="ECO:0007669"/>
    <property type="project" value="UniProtKB-SubCell"/>
</dbReference>
<evidence type="ECO:0000256" key="5">
    <source>
        <dbReference type="ARBA" id="ARBA00022679"/>
    </source>
</evidence>
<protein>
    <recommendedName>
        <fullName evidence="4 10">3-deoxy-D-manno-octulosonic acid transferase</fullName>
        <shortName evidence="10">Kdo transferase</shortName>
        <ecNumber evidence="3 10">2.4.99.12</ecNumber>
    </recommendedName>
    <alternativeName>
        <fullName evidence="6 10">Lipid IV(A) 3-deoxy-D-manno-octulosonic acid transferase</fullName>
    </alternativeName>
</protein>
<evidence type="ECO:0000256" key="1">
    <source>
        <dbReference type="ARBA" id="ARBA00003394"/>
    </source>
</evidence>
<evidence type="ECO:0000256" key="10">
    <source>
        <dbReference type="RuleBase" id="RU365103"/>
    </source>
</evidence>
<keyword evidence="14" id="KW-1185">Reference proteome</keyword>
<evidence type="ECO:0000313" key="14">
    <source>
        <dbReference type="Proteomes" id="UP000315037"/>
    </source>
</evidence>
<dbReference type="RefSeq" id="WP_165600166.1">
    <property type="nucleotide sequence ID" value="NZ_SORZ01000001.1"/>
</dbReference>
<dbReference type="GO" id="GO:0009245">
    <property type="term" value="P:lipid A biosynthetic process"/>
    <property type="evidence" value="ECO:0007669"/>
    <property type="project" value="TreeGrafter"/>
</dbReference>
<comment type="pathway">
    <text evidence="2 10">Bacterial outer membrane biogenesis; LPS core biosynthesis.</text>
</comment>
<keyword evidence="10" id="KW-0448">Lipopolysaccharide biosynthesis</keyword>
<comment type="caution">
    <text evidence="13">The sequence shown here is derived from an EMBL/GenBank/DDBJ whole genome shotgun (WGS) entry which is preliminary data.</text>
</comment>
<proteinExistence type="inferred from homology"/>
<dbReference type="GO" id="GO:0009244">
    <property type="term" value="P:lipopolysaccharide core region biosynthetic process"/>
    <property type="evidence" value="ECO:0007669"/>
    <property type="project" value="UniProtKB-UniRule"/>
</dbReference>
<name>A0A506URJ3_9PROT</name>
<dbReference type="Proteomes" id="UP000315037">
    <property type="component" value="Unassembled WGS sequence"/>
</dbReference>
<feature type="compositionally biased region" description="Polar residues" evidence="11">
    <location>
        <begin position="439"/>
        <end position="450"/>
    </location>
</feature>
<evidence type="ECO:0000256" key="9">
    <source>
        <dbReference type="PIRSR" id="PIRSR639901-2"/>
    </source>
</evidence>
<dbReference type="Pfam" id="PF04413">
    <property type="entry name" value="Glycos_transf_N"/>
    <property type="match status" value="1"/>
</dbReference>